<evidence type="ECO:0000256" key="1">
    <source>
        <dbReference type="PROSITE-ProRule" id="PRU00047"/>
    </source>
</evidence>
<dbReference type="Proteomes" id="UP001151760">
    <property type="component" value="Unassembled WGS sequence"/>
</dbReference>
<proteinExistence type="predicted"/>
<keyword evidence="1" id="KW-0863">Zinc-finger</keyword>
<dbReference type="EMBL" id="BQNB010015266">
    <property type="protein sequence ID" value="GJT37957.1"/>
    <property type="molecule type" value="Genomic_DNA"/>
</dbReference>
<keyword evidence="1" id="KW-0479">Metal-binding</keyword>
<reference evidence="3" key="2">
    <citation type="submission" date="2022-01" db="EMBL/GenBank/DDBJ databases">
        <authorList>
            <person name="Yamashiro T."/>
            <person name="Shiraishi A."/>
            <person name="Satake H."/>
            <person name="Nakayama K."/>
        </authorList>
    </citation>
    <scope>NUCLEOTIDE SEQUENCE</scope>
</reference>
<dbReference type="SMART" id="SM00343">
    <property type="entry name" value="ZnF_C2HC"/>
    <property type="match status" value="1"/>
</dbReference>
<gene>
    <name evidence="3" type="ORF">Tco_0937822</name>
</gene>
<organism evidence="3 4">
    <name type="scientific">Tanacetum coccineum</name>
    <dbReference type="NCBI Taxonomy" id="301880"/>
    <lineage>
        <taxon>Eukaryota</taxon>
        <taxon>Viridiplantae</taxon>
        <taxon>Streptophyta</taxon>
        <taxon>Embryophyta</taxon>
        <taxon>Tracheophyta</taxon>
        <taxon>Spermatophyta</taxon>
        <taxon>Magnoliopsida</taxon>
        <taxon>eudicotyledons</taxon>
        <taxon>Gunneridae</taxon>
        <taxon>Pentapetalae</taxon>
        <taxon>asterids</taxon>
        <taxon>campanulids</taxon>
        <taxon>Asterales</taxon>
        <taxon>Asteraceae</taxon>
        <taxon>Asteroideae</taxon>
        <taxon>Anthemideae</taxon>
        <taxon>Anthemidinae</taxon>
        <taxon>Tanacetum</taxon>
    </lineage>
</organism>
<evidence type="ECO:0000313" key="4">
    <source>
        <dbReference type="Proteomes" id="UP001151760"/>
    </source>
</evidence>
<evidence type="ECO:0000259" key="2">
    <source>
        <dbReference type="PROSITE" id="PS50158"/>
    </source>
</evidence>
<name>A0ABQ5DGD3_9ASTR</name>
<accession>A0ABQ5DGD3</accession>
<dbReference type="InterPro" id="IPR001878">
    <property type="entry name" value="Znf_CCHC"/>
</dbReference>
<dbReference type="PROSITE" id="PS50158">
    <property type="entry name" value="ZF_CCHC"/>
    <property type="match status" value="1"/>
</dbReference>
<dbReference type="InterPro" id="IPR036875">
    <property type="entry name" value="Znf_CCHC_sf"/>
</dbReference>
<feature type="domain" description="CCHC-type" evidence="2">
    <location>
        <begin position="17"/>
        <end position="33"/>
    </location>
</feature>
<keyword evidence="4" id="KW-1185">Reference proteome</keyword>
<dbReference type="Gene3D" id="4.10.60.10">
    <property type="entry name" value="Zinc finger, CCHC-type"/>
    <property type="match status" value="1"/>
</dbReference>
<comment type="caution">
    <text evidence="3">The sequence shown here is derived from an EMBL/GenBank/DDBJ whole genome shotgun (WGS) entry which is preliminary data.</text>
</comment>
<dbReference type="Pfam" id="PF00098">
    <property type="entry name" value="zf-CCHC"/>
    <property type="match status" value="1"/>
</dbReference>
<dbReference type="SUPFAM" id="SSF57756">
    <property type="entry name" value="Retrovirus zinc finger-like domains"/>
    <property type="match status" value="1"/>
</dbReference>
<reference evidence="3" key="1">
    <citation type="journal article" date="2022" name="Int. J. Mol. Sci.">
        <title>Draft Genome of Tanacetum Coccineum: Genomic Comparison of Closely Related Tanacetum-Family Plants.</title>
        <authorList>
            <person name="Yamashiro T."/>
            <person name="Shiraishi A."/>
            <person name="Nakayama K."/>
            <person name="Satake H."/>
        </authorList>
    </citation>
    <scope>NUCLEOTIDE SEQUENCE</scope>
</reference>
<sequence length="174" mass="20394">MFKNKYKDDRGKVRKCKCFVCRKEGHFARDCKSKSRNIARSAVYQELDIPKEWDIVSADFSDKSSVYSISKGEGELHVGIAVGKEEFIFMVYEEDYEDESDKDEMALIVRPNFDTLTVTYFPGNNEAIEELRRSDGRWRPYKELPEKSKGCTHDWKENPVSNDVSPEKYFKFQD</sequence>
<evidence type="ECO:0000313" key="3">
    <source>
        <dbReference type="EMBL" id="GJT37957.1"/>
    </source>
</evidence>
<keyword evidence="1" id="KW-0862">Zinc</keyword>
<protein>
    <submittedName>
        <fullName evidence="3">TPA: Orf y</fullName>
    </submittedName>
</protein>